<protein>
    <recommendedName>
        <fullName evidence="2">Tyrosine-protein kinase ephrin type A/B receptor-like domain-containing protein</fullName>
    </recommendedName>
</protein>
<comment type="caution">
    <text evidence="3">The sequence shown here is derived from an EMBL/GenBank/DDBJ whole genome shotgun (WGS) entry which is preliminary data.</text>
</comment>
<reference evidence="3 4" key="1">
    <citation type="journal article" date="2012" name="Genome Biol.">
        <title>Genome and low-iron response of an oceanic diatom adapted to chronic iron limitation.</title>
        <authorList>
            <person name="Lommer M."/>
            <person name="Specht M."/>
            <person name="Roy A.S."/>
            <person name="Kraemer L."/>
            <person name="Andreson R."/>
            <person name="Gutowska M.A."/>
            <person name="Wolf J."/>
            <person name="Bergner S.V."/>
            <person name="Schilhabel M.B."/>
            <person name="Klostermeier U.C."/>
            <person name="Beiko R.G."/>
            <person name="Rosenstiel P."/>
            <person name="Hippler M."/>
            <person name="Laroche J."/>
        </authorList>
    </citation>
    <scope>NUCLEOTIDE SEQUENCE [LARGE SCALE GENOMIC DNA]</scope>
    <source>
        <strain evidence="3 4">CCMP1005</strain>
    </source>
</reference>
<proteinExistence type="predicted"/>
<sequence>RNAGEQGGSRIKRAAAVPPQQLRLDHNAARRRRDRDATVVPGGGRRPVRLAGDEDGFAAAAVAAGFAAARVLDVAAASAAHNHGRGSAERGGAVAETPHRRFEGIQNRTTVLLFWSIDARPPASRAPHIEHCTMAAARRIISLALAAVASAVVVLATEEQCRIDCNSDDRTPTRPWHEQDPLRNALRLTRPYPYHAAADDDERDYPAFCRLGCNYFFVPESSDDPEDESKSTLDQCLERCEEEFEYTSTTPPYNDLVAIARLECRDGCLLALRRCQPGYYCSQVSFRDGNGTYAGGQMTPCPPGTYRDVDYGAVEACVPCPPNHFREDVKGRSASSCTPCPAGTSAVNLGSKSVTDCVRCPAGTFASQPASYCTCITPDACAREQLPSPADAEKKEGGSARRLVLVIVIELQEEEPQRDVHKSRLEGHNIASFHYEPTYPISRKLM</sequence>
<dbReference type="Gene3D" id="2.10.50.10">
    <property type="entry name" value="Tumor Necrosis Factor Receptor, subunit A, domain 2"/>
    <property type="match status" value="1"/>
</dbReference>
<evidence type="ECO:0000259" key="2">
    <source>
        <dbReference type="Pfam" id="PF07699"/>
    </source>
</evidence>
<dbReference type="InterPro" id="IPR011641">
    <property type="entry name" value="Tyr-kin_ephrin_A/B_rcpt-like"/>
</dbReference>
<dbReference type="Proteomes" id="UP000266841">
    <property type="component" value="Unassembled WGS sequence"/>
</dbReference>
<dbReference type="EMBL" id="AGNL01050782">
    <property type="protein sequence ID" value="EJK43669.1"/>
    <property type="molecule type" value="Genomic_DNA"/>
</dbReference>
<feature type="domain" description="Tyrosine-protein kinase ephrin type A/B receptor-like" evidence="2">
    <location>
        <begin position="315"/>
        <end position="357"/>
    </location>
</feature>
<gene>
    <name evidence="3" type="ORF">THAOC_37865</name>
</gene>
<dbReference type="Pfam" id="PF07699">
    <property type="entry name" value="Ephrin_rec_like"/>
    <property type="match status" value="1"/>
</dbReference>
<dbReference type="InterPro" id="IPR009030">
    <property type="entry name" value="Growth_fac_rcpt_cys_sf"/>
</dbReference>
<accession>K0QZJ0</accession>
<feature type="region of interest" description="Disordered" evidence="1">
    <location>
        <begin position="24"/>
        <end position="47"/>
    </location>
</feature>
<dbReference type="SUPFAM" id="SSF57184">
    <property type="entry name" value="Growth factor receptor domain"/>
    <property type="match status" value="1"/>
</dbReference>
<dbReference type="AlphaFoldDB" id="K0QZJ0"/>
<organism evidence="3 4">
    <name type="scientific">Thalassiosira oceanica</name>
    <name type="common">Marine diatom</name>
    <dbReference type="NCBI Taxonomy" id="159749"/>
    <lineage>
        <taxon>Eukaryota</taxon>
        <taxon>Sar</taxon>
        <taxon>Stramenopiles</taxon>
        <taxon>Ochrophyta</taxon>
        <taxon>Bacillariophyta</taxon>
        <taxon>Coscinodiscophyceae</taxon>
        <taxon>Thalassiosirophycidae</taxon>
        <taxon>Thalassiosirales</taxon>
        <taxon>Thalassiosiraceae</taxon>
        <taxon>Thalassiosira</taxon>
    </lineage>
</organism>
<evidence type="ECO:0000313" key="4">
    <source>
        <dbReference type="Proteomes" id="UP000266841"/>
    </source>
</evidence>
<name>K0QZJ0_THAOC</name>
<dbReference type="SMART" id="SM01411">
    <property type="entry name" value="Ephrin_rec_like"/>
    <property type="match status" value="1"/>
</dbReference>
<keyword evidence="4" id="KW-1185">Reference proteome</keyword>
<evidence type="ECO:0000256" key="1">
    <source>
        <dbReference type="SAM" id="MobiDB-lite"/>
    </source>
</evidence>
<dbReference type="OrthoDB" id="439917at2759"/>
<dbReference type="eggNOG" id="ENOG502S58T">
    <property type="taxonomic scope" value="Eukaryota"/>
</dbReference>
<evidence type="ECO:0000313" key="3">
    <source>
        <dbReference type="EMBL" id="EJK43669.1"/>
    </source>
</evidence>
<feature type="non-terminal residue" evidence="3">
    <location>
        <position position="1"/>
    </location>
</feature>